<feature type="repeat" description="TPR" evidence="4">
    <location>
        <begin position="52"/>
        <end position="85"/>
    </location>
</feature>
<keyword evidence="2 5" id="KW-0472">Membrane</keyword>
<dbReference type="PRINTS" id="PR01021">
    <property type="entry name" value="OMPADOMAIN"/>
</dbReference>
<dbReference type="InterPro" id="IPR011042">
    <property type="entry name" value="6-blade_b-propeller_TolB-like"/>
</dbReference>
<keyword evidence="4" id="KW-0802">TPR repeat</keyword>
<dbReference type="Pfam" id="PF00691">
    <property type="entry name" value="OmpA"/>
    <property type="match status" value="1"/>
</dbReference>
<dbReference type="PANTHER" id="PTHR30329">
    <property type="entry name" value="STATOR ELEMENT OF FLAGELLAR MOTOR COMPLEX"/>
    <property type="match status" value="1"/>
</dbReference>
<evidence type="ECO:0000259" key="6">
    <source>
        <dbReference type="PROSITE" id="PS51123"/>
    </source>
</evidence>
<dbReference type="Pfam" id="PF07676">
    <property type="entry name" value="PD40"/>
    <property type="match status" value="3"/>
</dbReference>
<dbReference type="PROSITE" id="PS51123">
    <property type="entry name" value="OMPA_2"/>
    <property type="match status" value="1"/>
</dbReference>
<sequence>MKRIILFITLIGIPVCLFGQKKFVADKYFKDFSYVKAAELYEEVVAGGDATPETLYKLGDCYYNNSESEKAAKWYELALKKDKKYDKRPEYVYKYIQTQRSLGNYENANDWLKIFNDITENDSRSEQLQGNLTNYFNEYAKTEGIYVKTVNLSVNTPDYDFGAYAVGNTLYYSSGQDNSKKYSWNNQPFLDIYQAQITKNNDSVSIGHIEALKAKKINTIYHEANIAISNDGKTLYFTRNNVSKANRLKADHKGISHLKLYKASLVDGIWQDIEELPFNSSQYSVGHPALSPDGKTLYIVSDKKGGFGQTDIYSVAIHEDGSYGKPENLGKHINTEGREMFPFVAKDSTLYFSSDGYLGLGLLDIYKSGILRGSTTAPENMGAPYNSPEDDFSFFINDDLKTGYLASNRQGGKGDDDIYFYGTYSCKQKVEGIVRNANTQLPLEAEVSVFDSTGKLIAKVNSNKEGYYSIKLDCDKQFTIKGSKPDYRDALAEIGTTKENDRVNTVNLELIPLIDKNQIVLNPIFFNFDKWNIRADAQYELEHIVNVMKNHPQMVIKIESHTDSRGSDRYNMKLSQRRADATREYILSRGIEPARIESSIGYGESQLLNECADGVKCSEAKHQENRRSYFYIVNYD</sequence>
<dbReference type="SUPFAM" id="SSF48452">
    <property type="entry name" value="TPR-like"/>
    <property type="match status" value="1"/>
</dbReference>
<dbReference type="Gene3D" id="3.30.1330.60">
    <property type="entry name" value="OmpA-like domain"/>
    <property type="match status" value="1"/>
</dbReference>
<evidence type="ECO:0000313" key="7">
    <source>
        <dbReference type="EMBL" id="UNY98522.1"/>
    </source>
</evidence>
<evidence type="ECO:0000256" key="2">
    <source>
        <dbReference type="ARBA" id="ARBA00023136"/>
    </source>
</evidence>
<proteinExistence type="predicted"/>
<reference evidence="7 8" key="1">
    <citation type="journal article" date="2018" name="Int. J. Syst. Evol. Microbiol.">
        <title>Zhouia spongiae sp. nov., isolated from a marine sponge.</title>
        <authorList>
            <person name="Zhuang L."/>
            <person name="Lin B."/>
            <person name="Qin F."/>
            <person name="Luo L."/>
        </authorList>
    </citation>
    <scope>NUCLEOTIDE SEQUENCE [LARGE SCALE GENOMIC DNA]</scope>
    <source>
        <strain evidence="7 8">HN-Y44</strain>
    </source>
</reference>
<evidence type="ECO:0000256" key="5">
    <source>
        <dbReference type="PROSITE-ProRule" id="PRU00473"/>
    </source>
</evidence>
<dbReference type="PANTHER" id="PTHR30329:SF21">
    <property type="entry name" value="LIPOPROTEIN YIAD-RELATED"/>
    <property type="match status" value="1"/>
</dbReference>
<evidence type="ECO:0000256" key="4">
    <source>
        <dbReference type="PROSITE-ProRule" id="PRU00339"/>
    </source>
</evidence>
<organism evidence="7 8">
    <name type="scientific">Zhouia spongiae</name>
    <dbReference type="NCBI Taxonomy" id="2202721"/>
    <lineage>
        <taxon>Bacteria</taxon>
        <taxon>Pseudomonadati</taxon>
        <taxon>Bacteroidota</taxon>
        <taxon>Flavobacteriia</taxon>
        <taxon>Flavobacteriales</taxon>
        <taxon>Flavobacteriaceae</taxon>
        <taxon>Zhouia</taxon>
    </lineage>
</organism>
<dbReference type="InterPro" id="IPR050330">
    <property type="entry name" value="Bact_OuterMem_StrucFunc"/>
</dbReference>
<keyword evidence="3" id="KW-0998">Cell outer membrane</keyword>
<dbReference type="Gene3D" id="2.60.40.1120">
    <property type="entry name" value="Carboxypeptidase-like, regulatory domain"/>
    <property type="match status" value="1"/>
</dbReference>
<dbReference type="RefSeq" id="WP_242936928.1">
    <property type="nucleotide sequence ID" value="NZ_CP094326.1"/>
</dbReference>
<protein>
    <submittedName>
        <fullName evidence="7">OmpA family protein</fullName>
    </submittedName>
</protein>
<dbReference type="EMBL" id="CP094326">
    <property type="protein sequence ID" value="UNY98522.1"/>
    <property type="molecule type" value="Genomic_DNA"/>
</dbReference>
<dbReference type="Proteomes" id="UP000829476">
    <property type="component" value="Chromosome"/>
</dbReference>
<evidence type="ECO:0000313" key="8">
    <source>
        <dbReference type="Proteomes" id="UP000829476"/>
    </source>
</evidence>
<feature type="domain" description="OmpA-like" evidence="6">
    <location>
        <begin position="514"/>
        <end position="636"/>
    </location>
</feature>
<dbReference type="InterPro" id="IPR036737">
    <property type="entry name" value="OmpA-like_sf"/>
</dbReference>
<dbReference type="InterPro" id="IPR011990">
    <property type="entry name" value="TPR-like_helical_dom_sf"/>
</dbReference>
<gene>
    <name evidence="7" type="ORF">MQE36_15755</name>
</gene>
<dbReference type="SUPFAM" id="SSF103088">
    <property type="entry name" value="OmpA-like"/>
    <property type="match status" value="1"/>
</dbReference>
<dbReference type="SUPFAM" id="SSF82171">
    <property type="entry name" value="DPP6 N-terminal domain-like"/>
    <property type="match status" value="1"/>
</dbReference>
<dbReference type="Gene3D" id="2.120.10.30">
    <property type="entry name" value="TolB, C-terminal domain"/>
    <property type="match status" value="1"/>
</dbReference>
<comment type="subcellular location">
    <subcellularLocation>
        <location evidence="1">Cell outer membrane</location>
    </subcellularLocation>
</comment>
<dbReference type="CDD" id="cd07185">
    <property type="entry name" value="OmpA_C-like"/>
    <property type="match status" value="1"/>
</dbReference>
<dbReference type="PROSITE" id="PS50005">
    <property type="entry name" value="TPR"/>
    <property type="match status" value="1"/>
</dbReference>
<dbReference type="Gene3D" id="1.25.40.10">
    <property type="entry name" value="Tetratricopeptide repeat domain"/>
    <property type="match status" value="1"/>
</dbReference>
<accession>A0ABY3YLP3</accession>
<evidence type="ECO:0000256" key="1">
    <source>
        <dbReference type="ARBA" id="ARBA00004442"/>
    </source>
</evidence>
<keyword evidence="8" id="KW-1185">Reference proteome</keyword>
<dbReference type="InterPro" id="IPR006665">
    <property type="entry name" value="OmpA-like"/>
</dbReference>
<dbReference type="InterPro" id="IPR019734">
    <property type="entry name" value="TPR_rpt"/>
</dbReference>
<dbReference type="InterPro" id="IPR011659">
    <property type="entry name" value="WD40"/>
</dbReference>
<dbReference type="InterPro" id="IPR006664">
    <property type="entry name" value="OMP_bac"/>
</dbReference>
<name>A0ABY3YLP3_9FLAO</name>
<dbReference type="SMART" id="SM00028">
    <property type="entry name" value="TPR"/>
    <property type="match status" value="1"/>
</dbReference>
<evidence type="ECO:0000256" key="3">
    <source>
        <dbReference type="ARBA" id="ARBA00023237"/>
    </source>
</evidence>